<feature type="compositionally biased region" description="Basic and acidic residues" evidence="1">
    <location>
        <begin position="396"/>
        <end position="420"/>
    </location>
</feature>
<feature type="region of interest" description="Disordered" evidence="1">
    <location>
        <begin position="278"/>
        <end position="306"/>
    </location>
</feature>
<dbReference type="EMBL" id="JABELV010000048">
    <property type="protein sequence ID" value="KAG7558198.1"/>
    <property type="molecule type" value="Genomic_DNA"/>
</dbReference>
<dbReference type="OrthoDB" id="2592744at2759"/>
<sequence>MTSRTFLRFFTSSSNIRMSDLPTSFGPKPTASASARPPPPPATFAHSSYPLIIDLFTSLLPPAPHHLPILYHTPRKSNAPVNKLILSVTPTSGVYAGLTPRTAVFLHRPWALERRRLFVGNLVLTSHQRLDEVLTTGYNLALMDSLGLGAGSGANEGAEEGSTGGRGEIVGYKGDPERKMGVVFPVPDNLSGRTVVEWREALEKEFEGLEGDNFEDLLGTDSSIPASTPISTTAEEEKDQLAKSVTIADLPAPKYIACMNAFEPTIIDRLRYILSNASPDPDNPHDSPLNSLSSPTADPMPVNPSSILYITGEPRPLGLETAKSLQMPTLFVGHNRSEVWAIKWLAQQARQKLGDGVEVIVVDEEEVVPPKPEKPAKAPRPKKDGARGGHTGRKRKSEEKQAQETKPRGSERDEAPSSCS</sequence>
<reference evidence="2" key="1">
    <citation type="submission" date="2020-04" db="EMBL/GenBank/DDBJ databases">
        <title>Analysis of mating type loci in Filobasidium floriforme.</title>
        <authorList>
            <person name="Nowrousian M."/>
        </authorList>
    </citation>
    <scope>NUCLEOTIDE SEQUENCE</scope>
    <source>
        <strain evidence="2">CBS 6242</strain>
    </source>
</reference>
<feature type="region of interest" description="Disordered" evidence="1">
    <location>
        <begin position="213"/>
        <end position="235"/>
    </location>
</feature>
<dbReference type="Proteomes" id="UP000812966">
    <property type="component" value="Unassembled WGS sequence"/>
</dbReference>
<evidence type="ECO:0000313" key="3">
    <source>
        <dbReference type="Proteomes" id="UP000812966"/>
    </source>
</evidence>
<name>A0A8K0NRD6_9TREE</name>
<comment type="caution">
    <text evidence="2">The sequence shown here is derived from an EMBL/GenBank/DDBJ whole genome shotgun (WGS) entry which is preliminary data.</text>
</comment>
<feature type="region of interest" description="Disordered" evidence="1">
    <location>
        <begin position="367"/>
        <end position="420"/>
    </location>
</feature>
<proteinExistence type="predicted"/>
<evidence type="ECO:0000313" key="2">
    <source>
        <dbReference type="EMBL" id="KAG7558198.1"/>
    </source>
</evidence>
<keyword evidence="3" id="KW-1185">Reference proteome</keyword>
<feature type="compositionally biased region" description="Basic and acidic residues" evidence="1">
    <location>
        <begin position="371"/>
        <end position="387"/>
    </location>
</feature>
<protein>
    <submittedName>
        <fullName evidence="2">Uncharacterized protein</fullName>
    </submittedName>
</protein>
<dbReference type="AlphaFoldDB" id="A0A8K0NRD6"/>
<feature type="region of interest" description="Disordered" evidence="1">
    <location>
        <begin position="20"/>
        <end position="40"/>
    </location>
</feature>
<evidence type="ECO:0000256" key="1">
    <source>
        <dbReference type="SAM" id="MobiDB-lite"/>
    </source>
</evidence>
<accession>A0A8K0NRD6</accession>
<organism evidence="2 3">
    <name type="scientific">Filobasidium floriforme</name>
    <dbReference type="NCBI Taxonomy" id="5210"/>
    <lineage>
        <taxon>Eukaryota</taxon>
        <taxon>Fungi</taxon>
        <taxon>Dikarya</taxon>
        <taxon>Basidiomycota</taxon>
        <taxon>Agaricomycotina</taxon>
        <taxon>Tremellomycetes</taxon>
        <taxon>Filobasidiales</taxon>
        <taxon>Filobasidiaceae</taxon>
        <taxon>Filobasidium</taxon>
    </lineage>
</organism>
<feature type="compositionally biased region" description="Low complexity" evidence="1">
    <location>
        <begin position="220"/>
        <end position="233"/>
    </location>
</feature>
<gene>
    <name evidence="2" type="ORF">FFLO_02851</name>
</gene>